<accession>A0A8J7Z2E7</accession>
<feature type="transmembrane region" description="Helical" evidence="1">
    <location>
        <begin position="202"/>
        <end position="223"/>
    </location>
</feature>
<feature type="transmembrane region" description="Helical" evidence="1">
    <location>
        <begin position="486"/>
        <end position="504"/>
    </location>
</feature>
<dbReference type="Pfam" id="PF26626">
    <property type="entry name" value="DUF8201"/>
    <property type="match status" value="1"/>
</dbReference>
<feature type="transmembrane region" description="Helical" evidence="1">
    <location>
        <begin position="235"/>
        <end position="256"/>
    </location>
</feature>
<feature type="transmembrane region" description="Helical" evidence="1">
    <location>
        <begin position="100"/>
        <end position="120"/>
    </location>
</feature>
<feature type="transmembrane region" description="Helical" evidence="1">
    <location>
        <begin position="175"/>
        <end position="196"/>
    </location>
</feature>
<sequence>MLYFIIAWVMLLTACEVVGLGIVNSFNATRIERQGDRAIVALWLGVIALAISLLVVSWFVALSPLVGGVVTLGLMSLALRSHAVRQELRSLYGGVSRDRIFKFFMLAIAVALVVTQPINWFDTGFYHYSAIQWLTKFGTVPGVALILDQLGFTSSWFALAAPFNFELLDSRGTAVINGFGLLLTSLQGWLCFTRAYQRTAQLSDWFAIAFSLFLGLLILRLYSSVSLLNSASPDLAVMLLIEVVAWTILVYARPAALPEKTVLGTPAIVLVLASGAFTTKLTALPLLAIAGVFVGVESAVSKQGIKRLLASTGVASLVLLPLCISSLITSGCPLYPASALCLDLPWSPDATAMQAIASNTHGSTTWYGSSPDHPFPLIGYIQRWVATSRHNMIIAGLSLSHFFTSGLLFIVQTRRKATQIKGAIWLFAVGTVGILLLLFMAPWIRFLASYLLLSPALLVATWLEHQFGNRPAGDLSSHPSRSTPRLRWLQGVGLCFLAIALVHLTRRDFQLHVVLPPRLMSVELVQKQVHNVSYVSPLHSDSESIAPLSNLCWGSPIPCTHLNLKNVALRDPQAGLAEGFIRLN</sequence>
<keyword evidence="1" id="KW-0472">Membrane</keyword>
<reference evidence="3" key="1">
    <citation type="submission" date="2019-12" db="EMBL/GenBank/DDBJ databases">
        <title>High-Quality draft genome sequences of three cyanobacteria isolated from the limestone walls of the Old Cathedral of Coimbra.</title>
        <authorList>
            <person name="Tiago I."/>
            <person name="Soares F."/>
            <person name="Portugal A."/>
        </authorList>
    </citation>
    <scope>NUCLEOTIDE SEQUENCE</scope>
    <source>
        <strain evidence="3">A</strain>
    </source>
</reference>
<dbReference type="Proteomes" id="UP000646053">
    <property type="component" value="Unassembled WGS sequence"/>
</dbReference>
<evidence type="ECO:0000313" key="4">
    <source>
        <dbReference type="Proteomes" id="UP000646053"/>
    </source>
</evidence>
<evidence type="ECO:0000313" key="3">
    <source>
        <dbReference type="EMBL" id="NDJ18779.1"/>
    </source>
</evidence>
<feature type="transmembrane region" description="Helical" evidence="1">
    <location>
        <begin position="308"/>
        <end position="328"/>
    </location>
</feature>
<keyword evidence="4" id="KW-1185">Reference proteome</keyword>
<name>A0A8J7Z2E7_9CYAN</name>
<feature type="transmembrane region" description="Helical" evidence="1">
    <location>
        <begin position="392"/>
        <end position="411"/>
    </location>
</feature>
<dbReference type="InterPro" id="IPR058065">
    <property type="entry name" value="LIC_10190-like"/>
</dbReference>
<feature type="transmembrane region" description="Helical" evidence="1">
    <location>
        <begin position="423"/>
        <end position="441"/>
    </location>
</feature>
<keyword evidence="1" id="KW-1133">Transmembrane helix</keyword>
<dbReference type="RefSeq" id="WP_162424299.1">
    <property type="nucleotide sequence ID" value="NZ_WVIE01000019.1"/>
</dbReference>
<protein>
    <recommendedName>
        <fullName evidence="2">DUF8201 domain-containing protein</fullName>
    </recommendedName>
</protein>
<dbReference type="EMBL" id="WVIE01000019">
    <property type="protein sequence ID" value="NDJ18779.1"/>
    <property type="molecule type" value="Genomic_DNA"/>
</dbReference>
<comment type="caution">
    <text evidence="3">The sequence shown here is derived from an EMBL/GenBank/DDBJ whole genome shotgun (WGS) entry which is preliminary data.</text>
</comment>
<dbReference type="NCBIfam" id="NF047510">
    <property type="entry name" value="LIC_10190_fam"/>
    <property type="match status" value="1"/>
</dbReference>
<gene>
    <name evidence="3" type="ORF">GS601_16025</name>
</gene>
<dbReference type="InterPro" id="IPR058514">
    <property type="entry name" value="DUF8201"/>
</dbReference>
<evidence type="ECO:0000256" key="1">
    <source>
        <dbReference type="SAM" id="Phobius"/>
    </source>
</evidence>
<feature type="transmembrane region" description="Helical" evidence="1">
    <location>
        <begin position="140"/>
        <end position="163"/>
    </location>
</feature>
<feature type="transmembrane region" description="Helical" evidence="1">
    <location>
        <begin position="6"/>
        <end position="26"/>
    </location>
</feature>
<feature type="transmembrane region" description="Helical" evidence="1">
    <location>
        <begin position="62"/>
        <end position="79"/>
    </location>
</feature>
<keyword evidence="1" id="KW-0812">Transmembrane</keyword>
<dbReference type="AlphaFoldDB" id="A0A8J7Z2E7"/>
<proteinExistence type="predicted"/>
<organism evidence="3 4">
    <name type="scientific">Myxacorys almedinensis A</name>
    <dbReference type="NCBI Taxonomy" id="2690445"/>
    <lineage>
        <taxon>Bacteria</taxon>
        <taxon>Bacillati</taxon>
        <taxon>Cyanobacteriota</taxon>
        <taxon>Cyanophyceae</taxon>
        <taxon>Leptolyngbyales</taxon>
        <taxon>Leptolyngbyaceae</taxon>
        <taxon>Myxacorys</taxon>
        <taxon>Myxacorys almedinensis</taxon>
    </lineage>
</organism>
<feature type="transmembrane region" description="Helical" evidence="1">
    <location>
        <begin position="38"/>
        <end position="56"/>
    </location>
</feature>
<feature type="domain" description="DUF8201" evidence="2">
    <location>
        <begin position="1"/>
        <end position="452"/>
    </location>
</feature>
<evidence type="ECO:0000259" key="2">
    <source>
        <dbReference type="Pfam" id="PF26626"/>
    </source>
</evidence>
<feature type="transmembrane region" description="Helical" evidence="1">
    <location>
        <begin position="268"/>
        <end position="296"/>
    </location>
</feature>